<dbReference type="InterPro" id="IPR058706">
    <property type="entry name" value="zf-C2H2_AHC1-like"/>
</dbReference>
<accession>A0A0N1HZ25</accession>
<feature type="compositionally biased region" description="Low complexity" evidence="1">
    <location>
        <begin position="489"/>
        <end position="503"/>
    </location>
</feature>
<dbReference type="Proteomes" id="UP000038010">
    <property type="component" value="Unassembled WGS sequence"/>
</dbReference>
<dbReference type="OrthoDB" id="5355528at2759"/>
<feature type="domain" description="AHC1-like C2H2 zinc-finger" evidence="2">
    <location>
        <begin position="307"/>
        <end position="351"/>
    </location>
</feature>
<proteinExistence type="predicted"/>
<protein>
    <recommendedName>
        <fullName evidence="2">AHC1-like C2H2 zinc-finger domain-containing protein</fullName>
    </recommendedName>
</protein>
<dbReference type="EMBL" id="LFJN01000004">
    <property type="protein sequence ID" value="KPI43903.1"/>
    <property type="molecule type" value="Genomic_DNA"/>
</dbReference>
<feature type="region of interest" description="Disordered" evidence="1">
    <location>
        <begin position="456"/>
        <end position="639"/>
    </location>
</feature>
<dbReference type="GeneID" id="28738468"/>
<feature type="compositionally biased region" description="Polar residues" evidence="1">
    <location>
        <begin position="1"/>
        <end position="22"/>
    </location>
</feature>
<feature type="region of interest" description="Disordered" evidence="1">
    <location>
        <begin position="402"/>
        <end position="426"/>
    </location>
</feature>
<comment type="caution">
    <text evidence="3">The sequence shown here is derived from an EMBL/GenBank/DDBJ whole genome shotgun (WGS) entry which is preliminary data.</text>
</comment>
<feature type="region of interest" description="Disordered" evidence="1">
    <location>
        <begin position="254"/>
        <end position="279"/>
    </location>
</feature>
<feature type="compositionally biased region" description="Polar residues" evidence="1">
    <location>
        <begin position="469"/>
        <end position="488"/>
    </location>
</feature>
<feature type="compositionally biased region" description="Low complexity" evidence="1">
    <location>
        <begin position="96"/>
        <end position="110"/>
    </location>
</feature>
<name>A0A0N1HZ25_9EURO</name>
<evidence type="ECO:0000256" key="1">
    <source>
        <dbReference type="SAM" id="MobiDB-lite"/>
    </source>
</evidence>
<keyword evidence="4" id="KW-1185">Reference proteome</keyword>
<feature type="compositionally biased region" description="Acidic residues" evidence="1">
    <location>
        <begin position="569"/>
        <end position="579"/>
    </location>
</feature>
<feature type="compositionally biased region" description="Acidic residues" evidence="1">
    <location>
        <begin position="456"/>
        <end position="468"/>
    </location>
</feature>
<feature type="region of interest" description="Disordered" evidence="1">
    <location>
        <begin position="1"/>
        <end position="122"/>
    </location>
</feature>
<evidence type="ECO:0000259" key="2">
    <source>
        <dbReference type="Pfam" id="PF25909"/>
    </source>
</evidence>
<feature type="compositionally biased region" description="Polar residues" evidence="1">
    <location>
        <begin position="67"/>
        <end position="88"/>
    </location>
</feature>
<dbReference type="STRING" id="1664694.A0A0N1HZ25"/>
<dbReference type="VEuPathDB" id="FungiDB:AB675_6306"/>
<feature type="compositionally biased region" description="Basic and acidic residues" evidence="1">
    <location>
        <begin position="46"/>
        <end position="56"/>
    </location>
</feature>
<feature type="compositionally biased region" description="Low complexity" evidence="1">
    <location>
        <begin position="546"/>
        <end position="555"/>
    </location>
</feature>
<gene>
    <name evidence="3" type="ORF">AB675_6306</name>
</gene>
<dbReference type="AlphaFoldDB" id="A0A0N1HZ25"/>
<dbReference type="RefSeq" id="XP_018003866.1">
    <property type="nucleotide sequence ID" value="XM_018146588.1"/>
</dbReference>
<evidence type="ECO:0000313" key="3">
    <source>
        <dbReference type="EMBL" id="KPI43903.1"/>
    </source>
</evidence>
<dbReference type="Pfam" id="PF25909">
    <property type="entry name" value="zf-C2H2_AHC1"/>
    <property type="match status" value="1"/>
</dbReference>
<sequence length="639" mass="68808">MQVLSWNAYESNTSTPVSNLYNPSAAAKDSSRATASAFSRFNKRKRESEPHAEARGQDWSLNVAAPSKSTDIVQEPNATTLTNPNSAPMPTMDLQPPTTSSSPTTDASPTLVASDAQSLDQDSPKAIEQDSIQQRRHKIRQTVVQQVNLEILVKHNELRLIDQEIAKCQAALEQLRRCSEIPYPAMQVSQDVSLGIGPALREKYAGARLPSSPAPWGVVDGPYSRHYATWLLPDPRFDGGEAEPSREMIVTANGKRPAKGRHGRPSIVEDMNLGGMSSRSQRTKPLQALAPGYAQPKEKAHGPLFLKRPSDGAMVKLKCPDCGRVEFGSAQGFINHCRIGHQRTFASHAAAAQQCGEQVKYDASGVMVGAAPVSQPTVTPTTSAHSLVRSAHLLPKTPADVPKLALSLDGPSNTTPKPSDGGGSTNFLAALLEKHNSPIDLNKEVADAKEKIDIPDLDVDLSGDEEDSVQSPKTSVNGRSQGKGTRQISAPSKAPSASPILASRVPVSQSLEQDDEFGHVMGPSPTADSNQAPSLIDDDEDYEAHTPGSSTPVSEVSEEESLQIRVRDDDEPQQDEMDLEAPSCTRTDQSFKAPAPPASAFRQEANRPEDMPVKRKYDSAGPGAEQVSADRSKRRKITK</sequence>
<feature type="compositionally biased region" description="Basic and acidic residues" evidence="1">
    <location>
        <begin position="604"/>
        <end position="618"/>
    </location>
</feature>
<organism evidence="3 4">
    <name type="scientific">Cyphellophora attinorum</name>
    <dbReference type="NCBI Taxonomy" id="1664694"/>
    <lineage>
        <taxon>Eukaryota</taxon>
        <taxon>Fungi</taxon>
        <taxon>Dikarya</taxon>
        <taxon>Ascomycota</taxon>
        <taxon>Pezizomycotina</taxon>
        <taxon>Eurotiomycetes</taxon>
        <taxon>Chaetothyriomycetidae</taxon>
        <taxon>Chaetothyriales</taxon>
        <taxon>Cyphellophoraceae</taxon>
        <taxon>Cyphellophora</taxon>
    </lineage>
</organism>
<evidence type="ECO:0000313" key="4">
    <source>
        <dbReference type="Proteomes" id="UP000038010"/>
    </source>
</evidence>
<reference evidence="3 4" key="1">
    <citation type="submission" date="2015-06" db="EMBL/GenBank/DDBJ databases">
        <title>Draft genome of the ant-associated black yeast Phialophora attae CBS 131958.</title>
        <authorList>
            <person name="Moreno L.F."/>
            <person name="Stielow B.J."/>
            <person name="de Hoog S."/>
            <person name="Vicente V.A."/>
            <person name="Weiss V.A."/>
            <person name="de Vries M."/>
            <person name="Cruz L.M."/>
            <person name="Souza E.M."/>
        </authorList>
    </citation>
    <scope>NUCLEOTIDE SEQUENCE [LARGE SCALE GENOMIC DNA]</scope>
    <source>
        <strain evidence="3 4">CBS 131958</strain>
    </source>
</reference>